<dbReference type="RefSeq" id="WP_070079551.1">
    <property type="nucleotide sequence ID" value="NZ_CP017415.1"/>
</dbReference>
<dbReference type="InterPro" id="IPR051455">
    <property type="entry name" value="Bact_solute-bind_prot3"/>
</dbReference>
<dbReference type="SMART" id="SM00062">
    <property type="entry name" value="PBPb"/>
    <property type="match status" value="1"/>
</dbReference>
<keyword evidence="7" id="KW-1185">Reference proteome</keyword>
<keyword evidence="2" id="KW-0813">Transport</keyword>
<evidence type="ECO:0000259" key="5">
    <source>
        <dbReference type="SMART" id="SM00062"/>
    </source>
</evidence>
<dbReference type="FunFam" id="3.40.190.10:FF:000114">
    <property type="entry name" value="Amino acid ABC transporter substrate-binding protein"/>
    <property type="match status" value="1"/>
</dbReference>
<dbReference type="InterPro" id="IPR001638">
    <property type="entry name" value="Solute-binding_3/MltF_N"/>
</dbReference>
<feature type="domain" description="Solute-binding protein family 3/N-terminal" evidence="5">
    <location>
        <begin position="36"/>
        <end position="265"/>
    </location>
</feature>
<dbReference type="SUPFAM" id="SSF53850">
    <property type="entry name" value="Periplasmic binding protein-like II"/>
    <property type="match status" value="1"/>
</dbReference>
<name>A0A1D8IRT4_9GAMM</name>
<feature type="signal peptide" evidence="4">
    <location>
        <begin position="1"/>
        <end position="24"/>
    </location>
</feature>
<dbReference type="PANTHER" id="PTHR30085:SF7">
    <property type="entry name" value="AMINO-ACID ABC TRANSPORTER-BINDING PROTEIN YHDW-RELATED"/>
    <property type="match status" value="1"/>
</dbReference>
<evidence type="ECO:0000256" key="1">
    <source>
        <dbReference type="ARBA" id="ARBA00010333"/>
    </source>
</evidence>
<dbReference type="Proteomes" id="UP000095401">
    <property type="component" value="Chromosome"/>
</dbReference>
<dbReference type="Pfam" id="PF00497">
    <property type="entry name" value="SBP_bac_3"/>
    <property type="match status" value="1"/>
</dbReference>
<keyword evidence="3 4" id="KW-0732">Signal</keyword>
<evidence type="ECO:0000256" key="2">
    <source>
        <dbReference type="ARBA" id="ARBA00022448"/>
    </source>
</evidence>
<protein>
    <submittedName>
        <fullName evidence="6">Amino acid ABC transporter substrate-binding protein</fullName>
    </submittedName>
</protein>
<dbReference type="GO" id="GO:0006865">
    <property type="term" value="P:amino acid transport"/>
    <property type="evidence" value="ECO:0007669"/>
    <property type="project" value="TreeGrafter"/>
</dbReference>
<dbReference type="KEGG" id="aprs:BI364_15775"/>
<evidence type="ECO:0000313" key="7">
    <source>
        <dbReference type="Proteomes" id="UP000095401"/>
    </source>
</evidence>
<accession>A0A1D8IRT4</accession>
<evidence type="ECO:0000256" key="3">
    <source>
        <dbReference type="ARBA" id="ARBA00022729"/>
    </source>
</evidence>
<dbReference type="Gene3D" id="3.40.190.10">
    <property type="entry name" value="Periplasmic binding protein-like II"/>
    <property type="match status" value="2"/>
</dbReference>
<dbReference type="PANTHER" id="PTHR30085">
    <property type="entry name" value="AMINO ACID ABC TRANSPORTER PERMEASE"/>
    <property type="match status" value="1"/>
</dbReference>
<organism evidence="6 7">
    <name type="scientific">Acidihalobacter yilgarnensis</name>
    <dbReference type="NCBI Taxonomy" id="2819280"/>
    <lineage>
        <taxon>Bacteria</taxon>
        <taxon>Pseudomonadati</taxon>
        <taxon>Pseudomonadota</taxon>
        <taxon>Gammaproteobacteria</taxon>
        <taxon>Chromatiales</taxon>
        <taxon>Ectothiorhodospiraceae</taxon>
        <taxon>Acidihalobacter</taxon>
    </lineage>
</organism>
<dbReference type="EMBL" id="CP017415">
    <property type="protein sequence ID" value="AOU99199.1"/>
    <property type="molecule type" value="Genomic_DNA"/>
</dbReference>
<evidence type="ECO:0000256" key="4">
    <source>
        <dbReference type="SAM" id="SignalP"/>
    </source>
</evidence>
<evidence type="ECO:0000313" key="6">
    <source>
        <dbReference type="EMBL" id="AOU99199.1"/>
    </source>
</evidence>
<dbReference type="CDD" id="cd13692">
    <property type="entry name" value="PBP2_BztA"/>
    <property type="match status" value="1"/>
</dbReference>
<sequence>MHKLRWMAVGTAFSFAMVAGTAHAGATFDAVKNKGYVQCGVSTGLPGFSNTDDKGHWKGMDVDVCRAVAAAMFGDANKVRYTPLTAKERFTALQSGEVDVLSRNTTWTLTRDASLGINFAGVNYYDGQGFMVKKALGVKSAKDLSGATVCVQSGTTTELNLADYFRSQHMQFKPVTFDTSDATVKAFDAGRCDVLTSDQSQLYALRILLANPDSAEVLPEIISKEPLGPSVRQGDDEWFNLVKWSLFAMLDAENLGITSKNIDSLKADSNNPAIQRFIGVKGGLGKMLGVSDGWAYDIVKQVGNYSESFERNVGMSSPLKIRRGLNALWNQGGIQYAPPIR</sequence>
<dbReference type="AlphaFoldDB" id="A0A1D8IRT4"/>
<gene>
    <name evidence="6" type="ORF">BI364_15775</name>
</gene>
<feature type="chain" id="PRO_5009108446" evidence="4">
    <location>
        <begin position="25"/>
        <end position="341"/>
    </location>
</feature>
<proteinExistence type="inferred from homology"/>
<reference evidence="7" key="1">
    <citation type="submission" date="2016-09" db="EMBL/GenBank/DDBJ databases">
        <title>Acidihalobacter prosperus F5.</title>
        <authorList>
            <person name="Khaleque H.N."/>
            <person name="Ramsay J.P."/>
            <person name="Kaksonen A.H."/>
            <person name="Boxall N.J."/>
            <person name="Watkin E.L.J."/>
        </authorList>
    </citation>
    <scope>NUCLEOTIDE SEQUENCE [LARGE SCALE GENOMIC DNA]</scope>
    <source>
        <strain evidence="7">F5</strain>
    </source>
</reference>
<comment type="similarity">
    <text evidence="1">Belongs to the bacterial solute-binding protein 3 family.</text>
</comment>